<evidence type="ECO:0000256" key="8">
    <source>
        <dbReference type="ARBA" id="ARBA00022989"/>
    </source>
</evidence>
<keyword evidence="8" id="KW-1133">Transmembrane helix</keyword>
<dbReference type="PROSITE" id="PS50906">
    <property type="entry name" value="NIT"/>
    <property type="match status" value="1"/>
</dbReference>
<dbReference type="Pfam" id="PF08376">
    <property type="entry name" value="NIT"/>
    <property type="match status" value="1"/>
</dbReference>
<dbReference type="Proteomes" id="UP001339911">
    <property type="component" value="Unassembled WGS sequence"/>
</dbReference>
<accession>A0ABU7SAM1</accession>
<evidence type="ECO:0000256" key="4">
    <source>
        <dbReference type="ARBA" id="ARBA00022553"/>
    </source>
</evidence>
<dbReference type="InterPro" id="IPR005467">
    <property type="entry name" value="His_kinase_dom"/>
</dbReference>
<dbReference type="PANTHER" id="PTHR45436">
    <property type="entry name" value="SENSOR HISTIDINE KINASE YKOH"/>
    <property type="match status" value="1"/>
</dbReference>
<evidence type="ECO:0000259" key="11">
    <source>
        <dbReference type="PROSITE" id="PS50109"/>
    </source>
</evidence>
<dbReference type="PROSITE" id="PS50109">
    <property type="entry name" value="HIS_KIN"/>
    <property type="match status" value="1"/>
</dbReference>
<comment type="caution">
    <text evidence="14">The sequence shown here is derived from an EMBL/GenBank/DDBJ whole genome shotgun (WGS) entry which is preliminary data.</text>
</comment>
<dbReference type="EMBL" id="JAZGQL010000005">
    <property type="protein sequence ID" value="MEE6306990.1"/>
    <property type="molecule type" value="Genomic_DNA"/>
</dbReference>
<keyword evidence="15" id="KW-1185">Reference proteome</keyword>
<evidence type="ECO:0000256" key="6">
    <source>
        <dbReference type="ARBA" id="ARBA00022692"/>
    </source>
</evidence>
<keyword evidence="7" id="KW-0418">Kinase</keyword>
<sequence>MGFRASRLRTKVVALLLTLTALWAFGAWVTLRDGFNLIWVQTLEAQVYAPSEPLILNLQNERRQSLRYLGTVQAPAGETLETERRRVRADVAIFRSETRKWFTKLAARPELERRVDEALAKLDGLTAVREAVDARRIDRLAAAQAFSDAIAAIFRMYGSLGDLDAGDIDRRVENLIRFTKARELASQVDALLVGAYAANRISPAEHARVVQLIGTERLIADEAMAELPRTDQERYRQALQQGPLARLRAVEDRIVLNGRPNGRPAVPADEWRGTIDPGLQELLRLQIAGGDEVVKAATPGAIGTILRMLAMSILGLIAVIISVNTARSLVRQLEGLRQAALRLANERLPDLVGRLGRGETVDVSAEAPPLRAGPDEIGQVAQAFNVAQETAVRTAVEQAELRRSVRDIFLSLARRTQALIHRQLTLLDAMERRENDPEELEDLFRVDHLATRMRRNAENLIVLSGSTPGRAWRRNVPMIDVLRGAVAEVEDYARVTVLPVGAVDLAGRAVGDVIHLIAELVENALSFSPPHTAVQVSGQLVANGYAVEIEDRGLGMSSEDRAAANERIATQHEFTLTGGAAQLGLYVVSRLTERHGVRVRLKESPYGGTTAVVLLPLNLITDRSAEGEPAAGAMPVERLAASAIGGSVRRPPVRELDRLPERESAGPSGWEPGRESVQRTGRESGADPAQESRRGPEWPSAGGSFGTPGRPPGAPPKPDLAPPAPDLVPRNPDLPPLGLDRTSARPEVGAAAPDATAFPRSATRLGPASGPSEQAPAPSDVASPGARPVPGSAPAAGAGASAPTGSPPPPAGPGRVSGSASLTPSGLPVRVRQANLAAPLRNGDDRPEPEPAEEQAPRTPEQIRRMMSSYQSGTRRGRSDAARPLDDRGTTGSAPPEA</sequence>
<dbReference type="PROSITE" id="PS50885">
    <property type="entry name" value="HAMP"/>
    <property type="match status" value="1"/>
</dbReference>
<feature type="compositionally biased region" description="Pro residues" evidence="10">
    <location>
        <begin position="709"/>
        <end position="726"/>
    </location>
</feature>
<dbReference type="PANTHER" id="PTHR45436:SF5">
    <property type="entry name" value="SENSOR HISTIDINE KINASE TRCS"/>
    <property type="match status" value="1"/>
</dbReference>
<evidence type="ECO:0000256" key="1">
    <source>
        <dbReference type="ARBA" id="ARBA00000085"/>
    </source>
</evidence>
<dbReference type="Pfam" id="PF00672">
    <property type="entry name" value="HAMP"/>
    <property type="match status" value="1"/>
</dbReference>
<comment type="catalytic activity">
    <reaction evidence="1">
        <text>ATP + protein L-histidine = ADP + protein N-phospho-L-histidine.</text>
        <dbReference type="EC" id="2.7.13.3"/>
    </reaction>
</comment>
<dbReference type="SMART" id="SM00387">
    <property type="entry name" value="HATPase_c"/>
    <property type="match status" value="1"/>
</dbReference>
<dbReference type="SUPFAM" id="SSF55874">
    <property type="entry name" value="ATPase domain of HSP90 chaperone/DNA topoisomerase II/histidine kinase"/>
    <property type="match status" value="1"/>
</dbReference>
<name>A0ABU7SAM1_9ACTN</name>
<keyword evidence="8" id="KW-0472">Membrane</keyword>
<feature type="domain" description="HAMP" evidence="12">
    <location>
        <begin position="327"/>
        <end position="396"/>
    </location>
</feature>
<evidence type="ECO:0000256" key="2">
    <source>
        <dbReference type="ARBA" id="ARBA00004370"/>
    </source>
</evidence>
<evidence type="ECO:0000256" key="9">
    <source>
        <dbReference type="ARBA" id="ARBA00023012"/>
    </source>
</evidence>
<keyword evidence="5" id="KW-0808">Transferase</keyword>
<evidence type="ECO:0000313" key="14">
    <source>
        <dbReference type="EMBL" id="MEE6306990.1"/>
    </source>
</evidence>
<evidence type="ECO:0000259" key="12">
    <source>
        <dbReference type="PROSITE" id="PS50885"/>
    </source>
</evidence>
<dbReference type="InterPro" id="IPR013587">
    <property type="entry name" value="Nitrate/nitrite_sensing"/>
</dbReference>
<evidence type="ECO:0000313" key="15">
    <source>
        <dbReference type="Proteomes" id="UP001339911"/>
    </source>
</evidence>
<evidence type="ECO:0000256" key="3">
    <source>
        <dbReference type="ARBA" id="ARBA00012438"/>
    </source>
</evidence>
<dbReference type="Gene3D" id="6.10.340.10">
    <property type="match status" value="1"/>
</dbReference>
<evidence type="ECO:0000259" key="13">
    <source>
        <dbReference type="PROSITE" id="PS50906"/>
    </source>
</evidence>
<organism evidence="14 15">
    <name type="scientific">Plantactinospora veratri</name>
    <dbReference type="NCBI Taxonomy" id="1436122"/>
    <lineage>
        <taxon>Bacteria</taxon>
        <taxon>Bacillati</taxon>
        <taxon>Actinomycetota</taxon>
        <taxon>Actinomycetes</taxon>
        <taxon>Micromonosporales</taxon>
        <taxon>Micromonosporaceae</taxon>
        <taxon>Plantactinospora</taxon>
    </lineage>
</organism>
<dbReference type="SMART" id="SM00304">
    <property type="entry name" value="HAMP"/>
    <property type="match status" value="1"/>
</dbReference>
<keyword evidence="9" id="KW-0902">Two-component regulatory system</keyword>
<keyword evidence="6" id="KW-0812">Transmembrane</keyword>
<dbReference type="RefSeq" id="WP_331207301.1">
    <property type="nucleotide sequence ID" value="NZ_JAZGQL010000005.1"/>
</dbReference>
<comment type="subcellular location">
    <subcellularLocation>
        <location evidence="2">Membrane</location>
    </subcellularLocation>
</comment>
<dbReference type="InterPro" id="IPR010910">
    <property type="entry name" value="Nitrate/nitrite_sensing_bac"/>
</dbReference>
<proteinExistence type="predicted"/>
<feature type="domain" description="NIT" evidence="13">
    <location>
        <begin position="49"/>
        <end position="300"/>
    </location>
</feature>
<reference evidence="14 15" key="1">
    <citation type="submission" date="2024-01" db="EMBL/GenBank/DDBJ databases">
        <title>Genome insights into Plantactinospora veratri sp. nov.</title>
        <authorList>
            <person name="Wang L."/>
        </authorList>
    </citation>
    <scope>NUCLEOTIDE SEQUENCE [LARGE SCALE GENOMIC DNA]</scope>
    <source>
        <strain evidence="14 15">NEAU-FHS4</strain>
    </source>
</reference>
<dbReference type="Gene3D" id="3.30.565.10">
    <property type="entry name" value="Histidine kinase-like ATPase, C-terminal domain"/>
    <property type="match status" value="1"/>
</dbReference>
<evidence type="ECO:0000256" key="5">
    <source>
        <dbReference type="ARBA" id="ARBA00022679"/>
    </source>
</evidence>
<dbReference type="InterPro" id="IPR036890">
    <property type="entry name" value="HATPase_C_sf"/>
</dbReference>
<feature type="compositionally biased region" description="Basic and acidic residues" evidence="10">
    <location>
        <begin position="877"/>
        <end position="889"/>
    </location>
</feature>
<protein>
    <recommendedName>
        <fullName evidence="3">histidine kinase</fullName>
        <ecNumber evidence="3">2.7.13.3</ecNumber>
    </recommendedName>
</protein>
<feature type="region of interest" description="Disordered" evidence="10">
    <location>
        <begin position="651"/>
        <end position="898"/>
    </location>
</feature>
<dbReference type="InterPro" id="IPR050428">
    <property type="entry name" value="TCS_sensor_his_kinase"/>
</dbReference>
<evidence type="ECO:0000256" key="10">
    <source>
        <dbReference type="SAM" id="MobiDB-lite"/>
    </source>
</evidence>
<keyword evidence="4" id="KW-0597">Phosphoprotein</keyword>
<feature type="domain" description="Histidine kinase" evidence="11">
    <location>
        <begin position="513"/>
        <end position="619"/>
    </location>
</feature>
<feature type="compositionally biased region" description="Basic and acidic residues" evidence="10">
    <location>
        <begin position="672"/>
        <end position="696"/>
    </location>
</feature>
<dbReference type="InterPro" id="IPR003660">
    <property type="entry name" value="HAMP_dom"/>
</dbReference>
<feature type="compositionally biased region" description="Low complexity" evidence="10">
    <location>
        <begin position="782"/>
        <end position="804"/>
    </location>
</feature>
<gene>
    <name evidence="14" type="ORF">V1634_09155</name>
</gene>
<dbReference type="EC" id="2.7.13.3" evidence="3"/>
<feature type="compositionally biased region" description="Basic and acidic residues" evidence="10">
    <location>
        <begin position="652"/>
        <end position="664"/>
    </location>
</feature>
<dbReference type="Pfam" id="PF02518">
    <property type="entry name" value="HATPase_c"/>
    <property type="match status" value="1"/>
</dbReference>
<evidence type="ECO:0000256" key="7">
    <source>
        <dbReference type="ARBA" id="ARBA00022777"/>
    </source>
</evidence>
<dbReference type="InterPro" id="IPR003594">
    <property type="entry name" value="HATPase_dom"/>
</dbReference>